<protein>
    <submittedName>
        <fullName evidence="1">Uncharacterized protein</fullName>
    </submittedName>
</protein>
<dbReference type="Proteomes" id="UP000253551">
    <property type="component" value="Unassembled WGS sequence"/>
</dbReference>
<gene>
    <name evidence="1" type="ORF">CU098_006202</name>
</gene>
<proteinExistence type="predicted"/>
<keyword evidence="2" id="KW-1185">Reference proteome</keyword>
<feature type="non-terminal residue" evidence="1">
    <location>
        <position position="1"/>
    </location>
</feature>
<dbReference type="AlphaFoldDB" id="A0A367J360"/>
<dbReference type="OrthoDB" id="2206047at2759"/>
<accession>A0A367J360</accession>
<comment type="caution">
    <text evidence="1">The sequence shown here is derived from an EMBL/GenBank/DDBJ whole genome shotgun (WGS) entry which is preliminary data.</text>
</comment>
<reference evidence="1 2" key="1">
    <citation type="journal article" date="2018" name="G3 (Bethesda)">
        <title>Phylogenetic and Phylogenomic Definition of Rhizopus Species.</title>
        <authorList>
            <person name="Gryganskyi A.P."/>
            <person name="Golan J."/>
            <person name="Dolatabadi S."/>
            <person name="Mondo S."/>
            <person name="Robb S."/>
            <person name="Idnurm A."/>
            <person name="Muszewska A."/>
            <person name="Steczkiewicz K."/>
            <person name="Masonjones S."/>
            <person name="Liao H.L."/>
            <person name="Gajdeczka M.T."/>
            <person name="Anike F."/>
            <person name="Vuek A."/>
            <person name="Anishchenko I.M."/>
            <person name="Voigt K."/>
            <person name="de Hoog G.S."/>
            <person name="Smith M.E."/>
            <person name="Heitman J."/>
            <person name="Vilgalys R."/>
            <person name="Stajich J.E."/>
        </authorList>
    </citation>
    <scope>NUCLEOTIDE SEQUENCE [LARGE SCALE GENOMIC DNA]</scope>
    <source>
        <strain evidence="1 2">LSU 92-RS-03</strain>
    </source>
</reference>
<sequence>SITRMILEFFASVTTSFATNIGLSKYTDLQKVVSTQLKLMNLGKQNQKIIETTHNLRSKTKLQKNLANAAKEYQTAKYEADVFLKALDVDSSDSSSEDDGTVELQTPLTQSAIEESDNVFTTENQAESVGKRIKQEAVNIHNEYVKGVDVGTQAKLVMELEWKQLEDYFNKKYKLKTTTTIPKTVIDTWSTVAQLATRKGAFVALKYTAKIQSLESTSEVNYIFLEILKHMQKLILFYSVLVLHQDTDLINGIIENNGSISEQDVYALWFPIIKKIISMKKIIRMKQGETTNLYTTKRKQAQYFDHEKVKGFKIDARLLVDYGRNEIDLCAGEVAVNTHDADKLIHDRSKFIREAKEICDRHMEAGLGRDSVGWGIQICGLEARLVSVHLFREGLFVAVCQNRFRFPQNIKELPEFIDTLKGLVYLIERNESEAIKLIGLYDKINRSYNSSLNGETSSNRSDNGKMTTLSTYYTPPLGERNKSIIPPQLFRKRKRQLFHERVIIGEDNSKSAMLETKGAADMFGWVEMDDNTWYNTVTGEKSDISPYEE</sequence>
<organism evidence="1 2">
    <name type="scientific">Rhizopus stolonifer</name>
    <name type="common">Rhizopus nigricans</name>
    <dbReference type="NCBI Taxonomy" id="4846"/>
    <lineage>
        <taxon>Eukaryota</taxon>
        <taxon>Fungi</taxon>
        <taxon>Fungi incertae sedis</taxon>
        <taxon>Mucoromycota</taxon>
        <taxon>Mucoromycotina</taxon>
        <taxon>Mucoromycetes</taxon>
        <taxon>Mucorales</taxon>
        <taxon>Mucorineae</taxon>
        <taxon>Rhizopodaceae</taxon>
        <taxon>Rhizopus</taxon>
    </lineage>
</organism>
<evidence type="ECO:0000313" key="1">
    <source>
        <dbReference type="EMBL" id="RCH84365.1"/>
    </source>
</evidence>
<name>A0A367J360_RHIST</name>
<dbReference type="EMBL" id="PJQM01004465">
    <property type="protein sequence ID" value="RCH84365.1"/>
    <property type="molecule type" value="Genomic_DNA"/>
</dbReference>
<evidence type="ECO:0000313" key="2">
    <source>
        <dbReference type="Proteomes" id="UP000253551"/>
    </source>
</evidence>